<dbReference type="Pfam" id="PF11951">
    <property type="entry name" value="Fungal_trans_2"/>
    <property type="match status" value="1"/>
</dbReference>
<dbReference type="GO" id="GO:0005634">
    <property type="term" value="C:nucleus"/>
    <property type="evidence" value="ECO:0007669"/>
    <property type="project" value="UniProtKB-SubCell"/>
</dbReference>
<gene>
    <name evidence="3" type="ORF">PISMIDRAFT_685897</name>
</gene>
<dbReference type="InterPro" id="IPR021858">
    <property type="entry name" value="Fun_TF"/>
</dbReference>
<dbReference type="OrthoDB" id="5419315at2759"/>
<name>A0A0C9Z396_9AGAM</name>
<proteinExistence type="predicted"/>
<evidence type="ECO:0000256" key="1">
    <source>
        <dbReference type="ARBA" id="ARBA00004123"/>
    </source>
</evidence>
<dbReference type="Proteomes" id="UP000054018">
    <property type="component" value="Unassembled WGS sequence"/>
</dbReference>
<dbReference type="STRING" id="765257.A0A0C9Z396"/>
<dbReference type="EMBL" id="KN833844">
    <property type="protein sequence ID" value="KIK16892.1"/>
    <property type="molecule type" value="Genomic_DNA"/>
</dbReference>
<reference evidence="4" key="2">
    <citation type="submission" date="2015-01" db="EMBL/GenBank/DDBJ databases">
        <title>Evolutionary Origins and Diversification of the Mycorrhizal Mutualists.</title>
        <authorList>
            <consortium name="DOE Joint Genome Institute"/>
            <consortium name="Mycorrhizal Genomics Consortium"/>
            <person name="Kohler A."/>
            <person name="Kuo A."/>
            <person name="Nagy L.G."/>
            <person name="Floudas D."/>
            <person name="Copeland A."/>
            <person name="Barry K.W."/>
            <person name="Cichocki N."/>
            <person name="Veneault-Fourrey C."/>
            <person name="LaButti K."/>
            <person name="Lindquist E.A."/>
            <person name="Lipzen A."/>
            <person name="Lundell T."/>
            <person name="Morin E."/>
            <person name="Murat C."/>
            <person name="Riley R."/>
            <person name="Ohm R."/>
            <person name="Sun H."/>
            <person name="Tunlid A."/>
            <person name="Henrissat B."/>
            <person name="Grigoriev I.V."/>
            <person name="Hibbett D.S."/>
            <person name="Martin F."/>
        </authorList>
    </citation>
    <scope>NUCLEOTIDE SEQUENCE [LARGE SCALE GENOMIC DNA]</scope>
    <source>
        <strain evidence="4">441</strain>
    </source>
</reference>
<accession>A0A0C9Z396</accession>
<dbReference type="PANTHER" id="PTHR37534">
    <property type="entry name" value="TRANSCRIPTIONAL ACTIVATOR PROTEIN UGA3"/>
    <property type="match status" value="1"/>
</dbReference>
<protein>
    <submittedName>
        <fullName evidence="3">Uncharacterized protein</fullName>
    </submittedName>
</protein>
<dbReference type="PANTHER" id="PTHR37534:SF20">
    <property type="entry name" value="PRO1A C6 ZINK-FINGER PROTEIN"/>
    <property type="match status" value="1"/>
</dbReference>
<dbReference type="AlphaFoldDB" id="A0A0C9Z396"/>
<evidence type="ECO:0000313" key="3">
    <source>
        <dbReference type="EMBL" id="KIK16892.1"/>
    </source>
</evidence>
<reference evidence="3 4" key="1">
    <citation type="submission" date="2014-04" db="EMBL/GenBank/DDBJ databases">
        <authorList>
            <consortium name="DOE Joint Genome Institute"/>
            <person name="Kuo A."/>
            <person name="Kohler A."/>
            <person name="Costa M.D."/>
            <person name="Nagy L.G."/>
            <person name="Floudas D."/>
            <person name="Copeland A."/>
            <person name="Barry K.W."/>
            <person name="Cichocki N."/>
            <person name="Veneault-Fourrey C."/>
            <person name="LaButti K."/>
            <person name="Lindquist E.A."/>
            <person name="Lipzen A."/>
            <person name="Lundell T."/>
            <person name="Morin E."/>
            <person name="Murat C."/>
            <person name="Sun H."/>
            <person name="Tunlid A."/>
            <person name="Henrissat B."/>
            <person name="Grigoriev I.V."/>
            <person name="Hibbett D.S."/>
            <person name="Martin F."/>
            <person name="Nordberg H.P."/>
            <person name="Cantor M.N."/>
            <person name="Hua S.X."/>
        </authorList>
    </citation>
    <scope>NUCLEOTIDE SEQUENCE [LARGE SCALE GENOMIC DNA]</scope>
    <source>
        <strain evidence="3 4">441</strain>
    </source>
</reference>
<dbReference type="HOGENOM" id="CLU_013536_0_0_1"/>
<keyword evidence="2" id="KW-0539">Nucleus</keyword>
<sequence>MHESPDSPGYPEVTLPPFSTPGSIDSSWRFHPTIPHHHHHPALPLPRPHTSDFSRWHSDSVPGYNEDDSTTDVSSAFLLSPNVPYQFHFDLGVRQNTALKYYMDNVLRMQYLHADGSLDTALWDLINSSASARDAACLLSDLHRKACQFGRAELLAPGDMTRLQTMIPPQQPLNEGDALAGLCVVSYFLFTGGKGQWQAFLDAACRFSINVLQAYGGASRVLRSCTESLRFIIKTSIWFDVLASVTLVRTPIMLGVVSELFSPYSDATIDGIPLEPCEEYSMLSIMGCDNHIVYALAEIAALAAWKERNRSENRLSVPELVRRGQHIEKILKKPSSLPMTFHDHAQHERSHQRMLTAEVFRASAHVYLHSVISGDYPQCPEIIEAVDRTIGCLRAAESGQTGRAVVRSVVFSICIAGCLTDDLGHKEYLRKRLKEQRGIGNCSQVQHLISEVWRRRGKERVDWRQVMREAEMLLV</sequence>
<evidence type="ECO:0000256" key="2">
    <source>
        <dbReference type="ARBA" id="ARBA00023242"/>
    </source>
</evidence>
<keyword evidence="4" id="KW-1185">Reference proteome</keyword>
<comment type="subcellular location">
    <subcellularLocation>
        <location evidence="1">Nucleus</location>
    </subcellularLocation>
</comment>
<evidence type="ECO:0000313" key="4">
    <source>
        <dbReference type="Proteomes" id="UP000054018"/>
    </source>
</evidence>
<organism evidence="3 4">
    <name type="scientific">Pisolithus microcarpus 441</name>
    <dbReference type="NCBI Taxonomy" id="765257"/>
    <lineage>
        <taxon>Eukaryota</taxon>
        <taxon>Fungi</taxon>
        <taxon>Dikarya</taxon>
        <taxon>Basidiomycota</taxon>
        <taxon>Agaricomycotina</taxon>
        <taxon>Agaricomycetes</taxon>
        <taxon>Agaricomycetidae</taxon>
        <taxon>Boletales</taxon>
        <taxon>Sclerodermatineae</taxon>
        <taxon>Pisolithaceae</taxon>
        <taxon>Pisolithus</taxon>
    </lineage>
</organism>